<name>A0A6V7Q2D9_ANACO</name>
<accession>A0A6V7Q2D9</accession>
<evidence type="ECO:0000256" key="1">
    <source>
        <dbReference type="SAM" id="MobiDB-lite"/>
    </source>
</evidence>
<feature type="region of interest" description="Disordered" evidence="1">
    <location>
        <begin position="19"/>
        <end position="46"/>
    </location>
</feature>
<dbReference type="AlphaFoldDB" id="A0A6V7Q2D9"/>
<dbReference type="EMBL" id="LR862131">
    <property type="protein sequence ID" value="CAD1837203.1"/>
    <property type="molecule type" value="Genomic_DNA"/>
</dbReference>
<evidence type="ECO:0000313" key="2">
    <source>
        <dbReference type="EMBL" id="CAD1837203.1"/>
    </source>
</evidence>
<sequence>MAEDVHDLVDLARRQCWRSTSAPDRRGRAPLRGPEADPRDRDGDRPNRACLAAIFEPEIEKEGGGRVRSGPLEILLRLRFPLLRRIQEPSSISHATRSAGDPSRTVASKSEVINLVRNPLHVPSSRTICRFLRNPSIQASSLYSPTTKYWRSDSTVFKVVDHGSANCSSPNIRS</sequence>
<organism evidence="2">
    <name type="scientific">Ananas comosus var. bracteatus</name>
    <name type="common">red pineapple</name>
    <dbReference type="NCBI Taxonomy" id="296719"/>
    <lineage>
        <taxon>Eukaryota</taxon>
        <taxon>Viridiplantae</taxon>
        <taxon>Streptophyta</taxon>
        <taxon>Embryophyta</taxon>
        <taxon>Tracheophyta</taxon>
        <taxon>Spermatophyta</taxon>
        <taxon>Magnoliopsida</taxon>
        <taxon>Liliopsida</taxon>
        <taxon>Poales</taxon>
        <taxon>Bromeliaceae</taxon>
        <taxon>Bromelioideae</taxon>
        <taxon>Ananas</taxon>
    </lineage>
</organism>
<gene>
    <name evidence="2" type="ORF">CB5_LOCUS20414</name>
</gene>
<protein>
    <submittedName>
        <fullName evidence="2">Uncharacterized protein</fullName>
    </submittedName>
</protein>
<reference evidence="2" key="1">
    <citation type="submission" date="2020-07" db="EMBL/GenBank/DDBJ databases">
        <authorList>
            <person name="Lin J."/>
        </authorList>
    </citation>
    <scope>NUCLEOTIDE SEQUENCE</scope>
</reference>
<proteinExistence type="predicted"/>
<feature type="compositionally biased region" description="Basic and acidic residues" evidence="1">
    <location>
        <begin position="34"/>
        <end position="46"/>
    </location>
</feature>